<keyword evidence="4 9" id="KW-1133">Transmembrane helix</keyword>
<dbReference type="PANTHER" id="PTHR11003:SF352">
    <property type="entry name" value="BCDNA.GH04802-RELATED"/>
    <property type="match status" value="1"/>
</dbReference>
<dbReference type="Proteomes" id="UP001142055">
    <property type="component" value="Chromosome 3"/>
</dbReference>
<dbReference type="PANTHER" id="PTHR11003">
    <property type="entry name" value="POTASSIUM CHANNEL, SUBFAMILY K"/>
    <property type="match status" value="1"/>
</dbReference>
<dbReference type="InterPro" id="IPR003280">
    <property type="entry name" value="2pore_dom_K_chnl"/>
</dbReference>
<dbReference type="Pfam" id="PF07885">
    <property type="entry name" value="Ion_trans_2"/>
    <property type="match status" value="2"/>
</dbReference>
<dbReference type="GO" id="GO:0030322">
    <property type="term" value="P:stabilization of membrane potential"/>
    <property type="evidence" value="ECO:0007669"/>
    <property type="project" value="TreeGrafter"/>
</dbReference>
<name>A0A9Q0M0M5_BLOTA</name>
<evidence type="ECO:0000256" key="8">
    <source>
        <dbReference type="RuleBase" id="RU003857"/>
    </source>
</evidence>
<dbReference type="EMBL" id="JAPWDV010000003">
    <property type="protein sequence ID" value="KAJ6216811.1"/>
    <property type="molecule type" value="Genomic_DNA"/>
</dbReference>
<feature type="domain" description="Potassium channel" evidence="10">
    <location>
        <begin position="76"/>
        <end position="135"/>
    </location>
</feature>
<gene>
    <name evidence="11" type="ORF">RDWZM_007968</name>
</gene>
<accession>A0A9Q0M0M5</accession>
<evidence type="ECO:0000313" key="11">
    <source>
        <dbReference type="EMBL" id="KAJ6216811.1"/>
    </source>
</evidence>
<evidence type="ECO:0000256" key="2">
    <source>
        <dbReference type="ARBA" id="ARBA00022448"/>
    </source>
</evidence>
<comment type="subcellular location">
    <subcellularLocation>
        <location evidence="1">Membrane</location>
        <topology evidence="1">Multi-pass membrane protein</topology>
    </subcellularLocation>
</comment>
<protein>
    <recommendedName>
        <fullName evidence="10">Potassium channel domain-containing protein</fullName>
    </recommendedName>
</protein>
<evidence type="ECO:0000256" key="9">
    <source>
        <dbReference type="SAM" id="Phobius"/>
    </source>
</evidence>
<dbReference type="GO" id="GO:0005886">
    <property type="term" value="C:plasma membrane"/>
    <property type="evidence" value="ECO:0007669"/>
    <property type="project" value="TreeGrafter"/>
</dbReference>
<evidence type="ECO:0000256" key="1">
    <source>
        <dbReference type="ARBA" id="ARBA00004141"/>
    </source>
</evidence>
<comment type="caution">
    <text evidence="11">The sequence shown here is derived from an EMBL/GenBank/DDBJ whole genome shotgun (WGS) entry which is preliminary data.</text>
</comment>
<keyword evidence="7 8" id="KW-0407">Ion channel</keyword>
<organism evidence="11 12">
    <name type="scientific">Blomia tropicalis</name>
    <name type="common">Mite</name>
    <dbReference type="NCBI Taxonomy" id="40697"/>
    <lineage>
        <taxon>Eukaryota</taxon>
        <taxon>Metazoa</taxon>
        <taxon>Ecdysozoa</taxon>
        <taxon>Arthropoda</taxon>
        <taxon>Chelicerata</taxon>
        <taxon>Arachnida</taxon>
        <taxon>Acari</taxon>
        <taxon>Acariformes</taxon>
        <taxon>Sarcoptiformes</taxon>
        <taxon>Astigmata</taxon>
        <taxon>Glycyphagoidea</taxon>
        <taxon>Echimyopodidae</taxon>
        <taxon>Blomia</taxon>
    </lineage>
</organism>
<dbReference type="GO" id="GO:0015271">
    <property type="term" value="F:outward rectifier potassium channel activity"/>
    <property type="evidence" value="ECO:0007669"/>
    <property type="project" value="TreeGrafter"/>
</dbReference>
<sequence>MDVAGDVFEPFVSHSASYIADIRNETVNKLWTETYKLNVLYKENWTAMAVKEIEHFQRVLVRALKDGHSPGDEYKFYSRWSFTDSWVYSISIITTIGTGYANRPSTTEGKVATMIYALIGIPIMLLFLSTIGNLLGNALKSLYRFCCMCSNETHSSLVAEVNGTNGGDNIGIAASPIGDENELHHNHHHHHHHHLHDDYQVNHIPLQCINGTGHLVMCDPTSHTFVAKDVTMLNNSYQPQCSYETDFVELEAEDKLCTTTESIDHNCPNKIGTLNNRFLVGMGPIYKESTGTMPTRATVRCHPIQPAIYDETSCRIETVPIYFCFLLVVLYMLSGAFMFYVWEGCSILDGAYFCFVTLSTIGFGDIIPEKSLTANQTESKKRIILVVLYVLGGMTLIAMSFNIIYEQLAFKLRVLGNRFQLRTERNRNGNGRDIKIVSNKFINSAKDIDV</sequence>
<feature type="transmembrane region" description="Helical" evidence="9">
    <location>
        <begin position="321"/>
        <end position="341"/>
    </location>
</feature>
<evidence type="ECO:0000256" key="5">
    <source>
        <dbReference type="ARBA" id="ARBA00023065"/>
    </source>
</evidence>
<dbReference type="OMA" id="NIGNIRH"/>
<dbReference type="GO" id="GO:0022841">
    <property type="term" value="F:potassium ion leak channel activity"/>
    <property type="evidence" value="ECO:0007669"/>
    <property type="project" value="TreeGrafter"/>
</dbReference>
<evidence type="ECO:0000256" key="3">
    <source>
        <dbReference type="ARBA" id="ARBA00022692"/>
    </source>
</evidence>
<dbReference type="Gene3D" id="1.10.287.70">
    <property type="match status" value="1"/>
</dbReference>
<feature type="transmembrane region" description="Helical" evidence="9">
    <location>
        <begin position="114"/>
        <end position="135"/>
    </location>
</feature>
<keyword evidence="5 8" id="KW-0406">Ion transport</keyword>
<feature type="transmembrane region" description="Helical" evidence="9">
    <location>
        <begin position="383"/>
        <end position="405"/>
    </location>
</feature>
<keyword evidence="6 9" id="KW-0472">Membrane</keyword>
<comment type="similarity">
    <text evidence="8">Belongs to the two pore domain potassium channel (TC 1.A.1.8) family.</text>
</comment>
<evidence type="ECO:0000256" key="4">
    <source>
        <dbReference type="ARBA" id="ARBA00022989"/>
    </source>
</evidence>
<keyword evidence="2 8" id="KW-0813">Transport</keyword>
<dbReference type="SUPFAM" id="SSF81324">
    <property type="entry name" value="Voltage-gated potassium channels"/>
    <property type="match status" value="2"/>
</dbReference>
<dbReference type="AlphaFoldDB" id="A0A9Q0M0M5"/>
<evidence type="ECO:0000313" key="12">
    <source>
        <dbReference type="Proteomes" id="UP001142055"/>
    </source>
</evidence>
<evidence type="ECO:0000256" key="6">
    <source>
        <dbReference type="ARBA" id="ARBA00023136"/>
    </source>
</evidence>
<evidence type="ECO:0000259" key="10">
    <source>
        <dbReference type="Pfam" id="PF07885"/>
    </source>
</evidence>
<keyword evidence="12" id="KW-1185">Reference proteome</keyword>
<keyword evidence="3 8" id="KW-0812">Transmembrane</keyword>
<dbReference type="InterPro" id="IPR013099">
    <property type="entry name" value="K_chnl_dom"/>
</dbReference>
<proteinExistence type="inferred from homology"/>
<feature type="transmembrane region" description="Helical" evidence="9">
    <location>
        <begin position="347"/>
        <end position="367"/>
    </location>
</feature>
<feature type="domain" description="Potassium channel" evidence="10">
    <location>
        <begin position="327"/>
        <end position="407"/>
    </location>
</feature>
<dbReference type="PRINTS" id="PR01333">
    <property type="entry name" value="2POREKCHANEL"/>
</dbReference>
<evidence type="ECO:0000256" key="7">
    <source>
        <dbReference type="ARBA" id="ARBA00023303"/>
    </source>
</evidence>
<reference evidence="11" key="1">
    <citation type="submission" date="2022-12" db="EMBL/GenBank/DDBJ databases">
        <title>Genome assemblies of Blomia tropicalis.</title>
        <authorList>
            <person name="Cui Y."/>
        </authorList>
    </citation>
    <scope>NUCLEOTIDE SEQUENCE</scope>
    <source>
        <tissue evidence="11">Adult mites</tissue>
    </source>
</reference>